<gene>
    <name evidence="2" type="ORF">QWZ14_12200</name>
</gene>
<sequence>MSDMIEASPITTRHGQAGTTGLLRYLLGSATALGLLFGMFLLAGFQF</sequence>
<protein>
    <submittedName>
        <fullName evidence="2">Uncharacterized protein</fullName>
    </submittedName>
</protein>
<evidence type="ECO:0000256" key="1">
    <source>
        <dbReference type="SAM" id="Phobius"/>
    </source>
</evidence>
<keyword evidence="3" id="KW-1185">Reference proteome</keyword>
<keyword evidence="1" id="KW-0812">Transmembrane</keyword>
<keyword evidence="1" id="KW-0472">Membrane</keyword>
<dbReference type="Proteomes" id="UP001529369">
    <property type="component" value="Unassembled WGS sequence"/>
</dbReference>
<evidence type="ECO:0000313" key="3">
    <source>
        <dbReference type="Proteomes" id="UP001529369"/>
    </source>
</evidence>
<reference evidence="3" key="1">
    <citation type="journal article" date="2019" name="Int. J. Syst. Evol. Microbiol.">
        <title>The Global Catalogue of Microorganisms (GCM) 10K type strain sequencing project: providing services to taxonomists for standard genome sequencing and annotation.</title>
        <authorList>
            <consortium name="The Broad Institute Genomics Platform"/>
            <consortium name="The Broad Institute Genome Sequencing Center for Infectious Disease"/>
            <person name="Wu L."/>
            <person name="Ma J."/>
        </authorList>
    </citation>
    <scope>NUCLEOTIDE SEQUENCE [LARGE SCALE GENOMIC DNA]</scope>
    <source>
        <strain evidence="3">CECT 7131</strain>
    </source>
</reference>
<evidence type="ECO:0000313" key="2">
    <source>
        <dbReference type="EMBL" id="MDN3565124.1"/>
    </source>
</evidence>
<feature type="transmembrane region" description="Helical" evidence="1">
    <location>
        <begin position="22"/>
        <end position="45"/>
    </location>
</feature>
<comment type="caution">
    <text evidence="2">The sequence shown here is derived from an EMBL/GenBank/DDBJ whole genome shotgun (WGS) entry which is preliminary data.</text>
</comment>
<keyword evidence="1" id="KW-1133">Transmembrane helix</keyword>
<dbReference type="RefSeq" id="WP_290316945.1">
    <property type="nucleotide sequence ID" value="NZ_JAUFPN010000133.1"/>
</dbReference>
<proteinExistence type="predicted"/>
<accession>A0ABT8A6B8</accession>
<organism evidence="2 3">
    <name type="scientific">Paeniroseomonas aquatica</name>
    <dbReference type="NCBI Taxonomy" id="373043"/>
    <lineage>
        <taxon>Bacteria</taxon>
        <taxon>Pseudomonadati</taxon>
        <taxon>Pseudomonadota</taxon>
        <taxon>Alphaproteobacteria</taxon>
        <taxon>Acetobacterales</taxon>
        <taxon>Acetobacteraceae</taxon>
        <taxon>Paeniroseomonas</taxon>
    </lineage>
</organism>
<name>A0ABT8A6B8_9PROT</name>
<dbReference type="EMBL" id="JAUFPN010000133">
    <property type="protein sequence ID" value="MDN3565124.1"/>
    <property type="molecule type" value="Genomic_DNA"/>
</dbReference>